<dbReference type="Proteomes" id="UP000471242">
    <property type="component" value="Unassembled WGS sequence"/>
</dbReference>
<evidence type="ECO:0000313" key="1">
    <source>
        <dbReference type="EMBL" id="MVD23068.1"/>
    </source>
</evidence>
<comment type="caution">
    <text evidence="1">The sequence shown here is derived from an EMBL/GenBank/DDBJ whole genome shotgun (WGS) entry which is preliminary data.</text>
</comment>
<dbReference type="EMBL" id="QZRB01000008">
    <property type="protein sequence ID" value="MVD23068.1"/>
    <property type="molecule type" value="Genomic_DNA"/>
</dbReference>
<protein>
    <submittedName>
        <fullName evidence="1">Uncharacterized protein</fullName>
    </submittedName>
</protein>
<reference evidence="1 2" key="1">
    <citation type="submission" date="2018-09" db="EMBL/GenBank/DDBJ databases">
        <title>Genomic epidemiology reveals two lineages of Vibrio cholerae that can cause global cholera epidemics despite absence of cholera toxin gene.</title>
        <authorList>
            <person name="Wang H."/>
            <person name="Zen W."/>
            <person name="Yu H."/>
            <person name="Zhang W."/>
            <person name="Pan J."/>
            <person name="Yang C."/>
            <person name="Cui Y."/>
        </authorList>
    </citation>
    <scope>NUCLEOTIDE SEQUENCE [LARGE SCALE GENOMIC DNA]</scope>
    <source>
        <strain evidence="1 2">00-1_S85</strain>
    </source>
</reference>
<gene>
    <name evidence="1" type="ORF">D6U24_06840</name>
</gene>
<name>A0A2V4NI53_VIBCL</name>
<evidence type="ECO:0000313" key="2">
    <source>
        <dbReference type="Proteomes" id="UP000471242"/>
    </source>
</evidence>
<accession>A0A2V4NI53</accession>
<proteinExistence type="predicted"/>
<dbReference type="AlphaFoldDB" id="A0A2V4NI53"/>
<organism evidence="1 2">
    <name type="scientific">Vibrio cholerae</name>
    <dbReference type="NCBI Taxonomy" id="666"/>
    <lineage>
        <taxon>Bacteria</taxon>
        <taxon>Pseudomonadati</taxon>
        <taxon>Pseudomonadota</taxon>
        <taxon>Gammaproteobacteria</taxon>
        <taxon>Vibrionales</taxon>
        <taxon>Vibrionaceae</taxon>
        <taxon>Vibrio</taxon>
    </lineage>
</organism>
<sequence>MLATFVYPNHIVCLCMGIMRAILGSHQRLAFGCANLFPTNLSLTCRLPATSSRLGIGRMLLLLICKNECKTSSFG</sequence>